<feature type="compositionally biased region" description="Basic residues" evidence="1">
    <location>
        <begin position="9"/>
        <end position="27"/>
    </location>
</feature>
<sequence length="27" mass="3122">MMQSARATTNHRRRTPSRGPLHCRSRG</sequence>
<proteinExistence type="predicted"/>
<dbReference type="EMBL" id="GBRH01234354">
    <property type="protein sequence ID" value="JAD63541.1"/>
    <property type="molecule type" value="Transcribed_RNA"/>
</dbReference>
<accession>A0A0A9BJJ6</accession>
<organism evidence="2">
    <name type="scientific">Arundo donax</name>
    <name type="common">Giant reed</name>
    <name type="synonym">Donax arundinaceus</name>
    <dbReference type="NCBI Taxonomy" id="35708"/>
    <lineage>
        <taxon>Eukaryota</taxon>
        <taxon>Viridiplantae</taxon>
        <taxon>Streptophyta</taxon>
        <taxon>Embryophyta</taxon>
        <taxon>Tracheophyta</taxon>
        <taxon>Spermatophyta</taxon>
        <taxon>Magnoliopsida</taxon>
        <taxon>Liliopsida</taxon>
        <taxon>Poales</taxon>
        <taxon>Poaceae</taxon>
        <taxon>PACMAD clade</taxon>
        <taxon>Arundinoideae</taxon>
        <taxon>Arundineae</taxon>
        <taxon>Arundo</taxon>
    </lineage>
</organism>
<name>A0A0A9BJJ6_ARUDO</name>
<reference evidence="2" key="2">
    <citation type="journal article" date="2015" name="Data Brief">
        <title>Shoot transcriptome of the giant reed, Arundo donax.</title>
        <authorList>
            <person name="Barrero R.A."/>
            <person name="Guerrero F.D."/>
            <person name="Moolhuijzen P."/>
            <person name="Goolsby J.A."/>
            <person name="Tidwell J."/>
            <person name="Bellgard S.E."/>
            <person name="Bellgard M.I."/>
        </authorList>
    </citation>
    <scope>NUCLEOTIDE SEQUENCE</scope>
    <source>
        <tissue evidence="2">Shoot tissue taken approximately 20 cm above the soil surface</tissue>
    </source>
</reference>
<dbReference type="AlphaFoldDB" id="A0A0A9BJJ6"/>
<reference evidence="2" key="1">
    <citation type="submission" date="2014-09" db="EMBL/GenBank/DDBJ databases">
        <authorList>
            <person name="Magalhaes I.L.F."/>
            <person name="Oliveira U."/>
            <person name="Santos F.R."/>
            <person name="Vidigal T.H.D.A."/>
            <person name="Brescovit A.D."/>
            <person name="Santos A.J."/>
        </authorList>
    </citation>
    <scope>NUCLEOTIDE SEQUENCE</scope>
    <source>
        <tissue evidence="2">Shoot tissue taken approximately 20 cm above the soil surface</tissue>
    </source>
</reference>
<evidence type="ECO:0000256" key="1">
    <source>
        <dbReference type="SAM" id="MobiDB-lite"/>
    </source>
</evidence>
<protein>
    <submittedName>
        <fullName evidence="2">Uncharacterized protein</fullName>
    </submittedName>
</protein>
<evidence type="ECO:0000313" key="2">
    <source>
        <dbReference type="EMBL" id="JAD63541.1"/>
    </source>
</evidence>
<feature type="region of interest" description="Disordered" evidence="1">
    <location>
        <begin position="1"/>
        <end position="27"/>
    </location>
</feature>